<sequence length="62" mass="7293">MYTVCNSGFMMIVMTNFYRNYVEKEVLLYHFIGAVVFGIIVGVIYAGCSYERIKEYLRCNKM</sequence>
<protein>
    <submittedName>
        <fullName evidence="2">Uncharacterized protein</fullName>
    </submittedName>
</protein>
<keyword evidence="1" id="KW-0472">Membrane</keyword>
<keyword evidence="1" id="KW-0812">Transmembrane</keyword>
<dbReference type="EMBL" id="JARPZN010000026">
    <property type="protein sequence ID" value="MDT2691981.1"/>
    <property type="molecule type" value="Genomic_DNA"/>
</dbReference>
<gene>
    <name evidence="2" type="ORF">P7E30_17560</name>
</gene>
<comment type="caution">
    <text evidence="2">The sequence shown here is derived from an EMBL/GenBank/DDBJ whole genome shotgun (WGS) entry which is preliminary data.</text>
</comment>
<evidence type="ECO:0000313" key="3">
    <source>
        <dbReference type="Proteomes" id="UP001183682"/>
    </source>
</evidence>
<dbReference type="RefSeq" id="WP_258863341.1">
    <property type="nucleotide sequence ID" value="NZ_JBHULA010000013.1"/>
</dbReference>
<feature type="transmembrane region" description="Helical" evidence="1">
    <location>
        <begin position="27"/>
        <end position="48"/>
    </location>
</feature>
<evidence type="ECO:0000313" key="2">
    <source>
        <dbReference type="EMBL" id="MDT2691981.1"/>
    </source>
</evidence>
<dbReference type="Proteomes" id="UP001183682">
    <property type="component" value="Unassembled WGS sequence"/>
</dbReference>
<keyword evidence="1" id="KW-1133">Transmembrane helix</keyword>
<evidence type="ECO:0000256" key="1">
    <source>
        <dbReference type="SAM" id="Phobius"/>
    </source>
</evidence>
<accession>A0AAE4HTT5</accession>
<reference evidence="2" key="1">
    <citation type="submission" date="2023-03" db="EMBL/GenBank/DDBJ databases">
        <authorList>
            <person name="Shen W."/>
            <person name="Cai J."/>
        </authorList>
    </citation>
    <scope>NUCLEOTIDE SEQUENCE</scope>
    <source>
        <strain evidence="2">K69-2</strain>
    </source>
</reference>
<name>A0AAE4HTT5_ENTGA</name>
<dbReference type="AlphaFoldDB" id="A0AAE4HTT5"/>
<organism evidence="2 3">
    <name type="scientific">Enterococcus gallinarum</name>
    <dbReference type="NCBI Taxonomy" id="1353"/>
    <lineage>
        <taxon>Bacteria</taxon>
        <taxon>Bacillati</taxon>
        <taxon>Bacillota</taxon>
        <taxon>Bacilli</taxon>
        <taxon>Lactobacillales</taxon>
        <taxon>Enterococcaceae</taxon>
        <taxon>Enterococcus</taxon>
    </lineage>
</organism>
<proteinExistence type="predicted"/>